<keyword evidence="4 6" id="KW-0520">NAD</keyword>
<feature type="binding site" evidence="6">
    <location>
        <position position="10"/>
    </location>
    <ligand>
        <name>FMN</name>
        <dbReference type="ChEBI" id="CHEBI:58210"/>
    </ligand>
</feature>
<feature type="binding site" evidence="6">
    <location>
        <begin position="96"/>
        <end position="99"/>
    </location>
    <ligand>
        <name>FMN</name>
        <dbReference type="ChEBI" id="CHEBI:58210"/>
    </ligand>
</feature>
<comment type="function">
    <text evidence="6">Quinone reductase that provides resistance to thiol-specific stress caused by electrophilic quinones.</text>
</comment>
<dbReference type="GO" id="GO:0016652">
    <property type="term" value="F:oxidoreductase activity, acting on NAD(P)H as acceptor"/>
    <property type="evidence" value="ECO:0007669"/>
    <property type="project" value="UniProtKB-UniRule"/>
</dbReference>
<name>A0A2N3KM58_9PROT</name>
<evidence type="ECO:0000256" key="2">
    <source>
        <dbReference type="ARBA" id="ARBA00022643"/>
    </source>
</evidence>
<comment type="cofactor">
    <cofactor evidence="6">
        <name>FMN</name>
        <dbReference type="ChEBI" id="CHEBI:58210"/>
    </cofactor>
    <text evidence="6">Binds 1 FMN per subunit.</text>
</comment>
<dbReference type="PANTHER" id="PTHR43741">
    <property type="entry name" value="FMN-DEPENDENT NADH-AZOREDUCTASE 1"/>
    <property type="match status" value="1"/>
</dbReference>
<comment type="catalytic activity">
    <reaction evidence="5">
        <text>N,N-dimethyl-1,4-phenylenediamine + anthranilate + 2 NAD(+) = 2-(4-dimethylaminophenyl)diazenylbenzoate + 2 NADH + 2 H(+)</text>
        <dbReference type="Rhea" id="RHEA:55872"/>
        <dbReference type="ChEBI" id="CHEBI:15378"/>
        <dbReference type="ChEBI" id="CHEBI:15783"/>
        <dbReference type="ChEBI" id="CHEBI:16567"/>
        <dbReference type="ChEBI" id="CHEBI:57540"/>
        <dbReference type="ChEBI" id="CHEBI:57945"/>
        <dbReference type="ChEBI" id="CHEBI:71579"/>
        <dbReference type="EC" id="1.7.1.17"/>
    </reaction>
    <physiologicalReaction direction="right-to-left" evidence="5">
        <dbReference type="Rhea" id="RHEA:55874"/>
    </physiologicalReaction>
</comment>
<organism evidence="8 9">
    <name type="scientific">Thalassospira marina</name>
    <dbReference type="NCBI Taxonomy" id="2048283"/>
    <lineage>
        <taxon>Bacteria</taxon>
        <taxon>Pseudomonadati</taxon>
        <taxon>Pseudomonadota</taxon>
        <taxon>Alphaproteobacteria</taxon>
        <taxon>Rhodospirillales</taxon>
        <taxon>Thalassospiraceae</taxon>
        <taxon>Thalassospira</taxon>
    </lineage>
</organism>
<dbReference type="EC" id="1.6.5.-" evidence="6"/>
<dbReference type="EC" id="1.7.1.17" evidence="6"/>
<evidence type="ECO:0000256" key="6">
    <source>
        <dbReference type="HAMAP-Rule" id="MF_01216"/>
    </source>
</evidence>
<evidence type="ECO:0000259" key="7">
    <source>
        <dbReference type="Pfam" id="PF02525"/>
    </source>
</evidence>
<comment type="similarity">
    <text evidence="6">Belongs to the azoreductase type 1 family.</text>
</comment>
<dbReference type="GO" id="GO:0016655">
    <property type="term" value="F:oxidoreductase activity, acting on NAD(P)H, quinone or similar compound as acceptor"/>
    <property type="evidence" value="ECO:0007669"/>
    <property type="project" value="InterPro"/>
</dbReference>
<evidence type="ECO:0000256" key="3">
    <source>
        <dbReference type="ARBA" id="ARBA00023002"/>
    </source>
</evidence>
<dbReference type="OrthoDB" id="9787136at2"/>
<dbReference type="GO" id="GO:0009055">
    <property type="term" value="F:electron transfer activity"/>
    <property type="evidence" value="ECO:0007669"/>
    <property type="project" value="UniProtKB-UniRule"/>
</dbReference>
<feature type="binding site" evidence="6">
    <location>
        <begin position="16"/>
        <end position="18"/>
    </location>
    <ligand>
        <name>FMN</name>
        <dbReference type="ChEBI" id="CHEBI:58210"/>
    </ligand>
</feature>
<dbReference type="SUPFAM" id="SSF52218">
    <property type="entry name" value="Flavoproteins"/>
    <property type="match status" value="1"/>
</dbReference>
<sequence>MSTILHIDPSVNGENSKSRQLALKLIERMKAADPSATVTSRVLDANVAPAINGDVVGAYYTPADSRNDAQKALLATSDALVAELQAADAVVIGVPMYNFAIPSTLKAWNDMVARVGVTFNYTENGPVGALGGKKAYLVVSTGGVPVNSPADFATPYMKQFLAFLGITDVTVIEASGFAVDADKAMASGLAGVEAAELPKAA</sequence>
<accession>A0A2N3KM58</accession>
<keyword evidence="1 6" id="KW-0285">Flavoprotein</keyword>
<feature type="domain" description="Flavodoxin-like fold" evidence="7">
    <location>
        <begin position="3"/>
        <end position="186"/>
    </location>
</feature>
<evidence type="ECO:0000313" key="9">
    <source>
        <dbReference type="Proteomes" id="UP000233597"/>
    </source>
</evidence>
<dbReference type="InterPro" id="IPR003680">
    <property type="entry name" value="Flavodoxin_fold"/>
</dbReference>
<dbReference type="PANTHER" id="PTHR43741:SF2">
    <property type="entry name" value="FMN-DEPENDENT NADH:QUINONE OXIDOREDUCTASE"/>
    <property type="match status" value="1"/>
</dbReference>
<dbReference type="Gene3D" id="3.40.50.360">
    <property type="match status" value="1"/>
</dbReference>
<feature type="binding site" evidence="6">
    <location>
        <begin position="140"/>
        <end position="143"/>
    </location>
    <ligand>
        <name>FMN</name>
        <dbReference type="ChEBI" id="CHEBI:58210"/>
    </ligand>
</feature>
<dbReference type="HAMAP" id="MF_01216">
    <property type="entry name" value="Azoreductase_type1"/>
    <property type="match status" value="1"/>
</dbReference>
<dbReference type="InterPro" id="IPR050104">
    <property type="entry name" value="FMN-dep_NADH:Q_OxRdtase_AzoR1"/>
</dbReference>
<comment type="catalytic activity">
    <reaction evidence="6">
        <text>2 a quinone + NADH + H(+) = 2 a 1,4-benzosemiquinone + NAD(+)</text>
        <dbReference type="Rhea" id="RHEA:65952"/>
        <dbReference type="ChEBI" id="CHEBI:15378"/>
        <dbReference type="ChEBI" id="CHEBI:57540"/>
        <dbReference type="ChEBI" id="CHEBI:57945"/>
        <dbReference type="ChEBI" id="CHEBI:132124"/>
        <dbReference type="ChEBI" id="CHEBI:134225"/>
    </reaction>
</comment>
<reference evidence="8 9" key="1">
    <citation type="submission" date="2017-09" db="EMBL/GenBank/DDBJ databases">
        <title>Biodiversity and function of Thalassospira species in the particle-attached aromatic-hydrocarbon-degrading consortia from the surface seawater of the South China Sea.</title>
        <authorList>
            <person name="Dong C."/>
            <person name="Liu R."/>
            <person name="Shao Z."/>
        </authorList>
    </citation>
    <scope>NUCLEOTIDE SEQUENCE [LARGE SCALE GENOMIC DNA]</scope>
    <source>
        <strain evidence="8 9">CSC1P2</strain>
    </source>
</reference>
<dbReference type="GO" id="GO:0010181">
    <property type="term" value="F:FMN binding"/>
    <property type="evidence" value="ECO:0007669"/>
    <property type="project" value="UniProtKB-UniRule"/>
</dbReference>
<dbReference type="RefSeq" id="WP_101269384.1">
    <property type="nucleotide sequence ID" value="NZ_NWTK01000014.1"/>
</dbReference>
<evidence type="ECO:0000256" key="5">
    <source>
        <dbReference type="ARBA" id="ARBA00048542"/>
    </source>
</evidence>
<evidence type="ECO:0000313" key="8">
    <source>
        <dbReference type="EMBL" id="PKR51637.1"/>
    </source>
</evidence>
<dbReference type="Proteomes" id="UP000233597">
    <property type="component" value="Unassembled WGS sequence"/>
</dbReference>
<protein>
    <recommendedName>
        <fullName evidence="6">FMN dependent NADH:quinone oxidoreductase</fullName>
        <ecNumber evidence="6">1.6.5.-</ecNumber>
    </recommendedName>
    <alternativeName>
        <fullName evidence="6">Azo-dye reductase</fullName>
    </alternativeName>
    <alternativeName>
        <fullName evidence="6">FMN-dependent NADH-azo compound oxidoreductase</fullName>
    </alternativeName>
    <alternativeName>
        <fullName evidence="6">FMN-dependent NADH-azoreductase</fullName>
        <ecNumber evidence="6">1.7.1.17</ecNumber>
    </alternativeName>
</protein>
<keyword evidence="2 6" id="KW-0288">FMN</keyword>
<dbReference type="Pfam" id="PF02525">
    <property type="entry name" value="Flavodoxin_2"/>
    <property type="match status" value="1"/>
</dbReference>
<dbReference type="AlphaFoldDB" id="A0A2N3KM58"/>
<evidence type="ECO:0000256" key="4">
    <source>
        <dbReference type="ARBA" id="ARBA00023027"/>
    </source>
</evidence>
<dbReference type="InterPro" id="IPR029039">
    <property type="entry name" value="Flavoprotein-like_sf"/>
</dbReference>
<comment type="function">
    <text evidence="6">Also exhibits azoreductase activity. Catalyzes the reductive cleavage of the azo bond in aromatic azo compounds to the corresponding amines.</text>
</comment>
<comment type="caution">
    <text evidence="8">The sequence shown here is derived from an EMBL/GenBank/DDBJ whole genome shotgun (WGS) entry which is preliminary data.</text>
</comment>
<gene>
    <name evidence="6" type="primary">azoR</name>
    <name evidence="8" type="ORF">COO20_18840</name>
</gene>
<comment type="subunit">
    <text evidence="6">Homodimer.</text>
</comment>
<proteinExistence type="inferred from homology"/>
<dbReference type="InterPro" id="IPR023048">
    <property type="entry name" value="NADH:quinone_OxRdtase_FMN_depd"/>
</dbReference>
<dbReference type="EMBL" id="NWTK01000014">
    <property type="protein sequence ID" value="PKR51637.1"/>
    <property type="molecule type" value="Genomic_DNA"/>
</dbReference>
<evidence type="ECO:0000256" key="1">
    <source>
        <dbReference type="ARBA" id="ARBA00022630"/>
    </source>
</evidence>
<keyword evidence="3 6" id="KW-0560">Oxidoreductase</keyword>